<feature type="compositionally biased region" description="Gly residues" evidence="1">
    <location>
        <begin position="60"/>
        <end position="74"/>
    </location>
</feature>
<protein>
    <submittedName>
        <fullName evidence="3">Uncharacterized protein</fullName>
    </submittedName>
</protein>
<proteinExistence type="predicted"/>
<evidence type="ECO:0000313" key="4">
    <source>
        <dbReference type="Proteomes" id="UP000335636"/>
    </source>
</evidence>
<sequence length="240" mass="25421">MLSGAPGLKNNAHVDVQLAEHRDHPGDLRVRPQALKLQNHPRPGAAPQNKLGKTRAPDSGLGGRGGPAVGGGERGQSTLATGPFPPLQNVLVTEQFVRMLDGVCAVHPQLDVIHKSVQGFSAKKSTFLMANPMKLIQVSSCLPLGASREAWREAAFDPHQLRSVSPPQSSEGQTQVWCFPAVGELRSPLLPAGVYPRAITCPGGRCAPHAGGCKQSRVNPAEEPRGSRRSLPAGMGDWTP</sequence>
<dbReference type="Proteomes" id="UP000335636">
    <property type="component" value="Unassembled WGS sequence"/>
</dbReference>
<evidence type="ECO:0000256" key="1">
    <source>
        <dbReference type="SAM" id="MobiDB-lite"/>
    </source>
</evidence>
<dbReference type="EMBL" id="WJEC01000295">
    <property type="protein sequence ID" value="KAF7484072.1"/>
    <property type="molecule type" value="Genomic_DNA"/>
</dbReference>
<reference evidence="3 4" key="1">
    <citation type="submission" date="2019-04" db="EMBL/GenBank/DDBJ databases">
        <authorList>
            <person name="Alioto T."/>
            <person name="Alioto T."/>
        </authorList>
    </citation>
    <scope>NUCLEOTIDE SEQUENCE [LARGE SCALE GENOMIC DNA]</scope>
</reference>
<reference evidence="2" key="2">
    <citation type="submission" date="2020-08" db="EMBL/GenBank/DDBJ databases">
        <authorList>
            <person name="Shumante A."/>
            <person name="Zimin A.V."/>
            <person name="Puiu D."/>
            <person name="Salzberg S.L."/>
        </authorList>
    </citation>
    <scope>NUCLEOTIDE SEQUENCE</scope>
    <source>
        <strain evidence="2">WC2-LM</strain>
        <tissue evidence="2">Liver</tissue>
    </source>
</reference>
<accession>A0A5E4C7D6</accession>
<dbReference type="EMBL" id="CABDUW010000956">
    <property type="protein sequence ID" value="VTJ77270.1"/>
    <property type="molecule type" value="Genomic_DNA"/>
</dbReference>
<evidence type="ECO:0000313" key="3">
    <source>
        <dbReference type="EMBL" id="VTJ77270.1"/>
    </source>
</evidence>
<keyword evidence="4" id="KW-1185">Reference proteome</keyword>
<feature type="region of interest" description="Disordered" evidence="1">
    <location>
        <begin position="33"/>
        <end position="77"/>
    </location>
</feature>
<feature type="region of interest" description="Disordered" evidence="1">
    <location>
        <begin position="212"/>
        <end position="240"/>
    </location>
</feature>
<dbReference type="AlphaFoldDB" id="A0A5E4C7D6"/>
<name>A0A5E4C7D6_MARMO</name>
<organism evidence="3 4">
    <name type="scientific">Marmota monax</name>
    <name type="common">Woodchuck</name>
    <dbReference type="NCBI Taxonomy" id="9995"/>
    <lineage>
        <taxon>Eukaryota</taxon>
        <taxon>Metazoa</taxon>
        <taxon>Chordata</taxon>
        <taxon>Craniata</taxon>
        <taxon>Vertebrata</taxon>
        <taxon>Euteleostomi</taxon>
        <taxon>Mammalia</taxon>
        <taxon>Eutheria</taxon>
        <taxon>Euarchontoglires</taxon>
        <taxon>Glires</taxon>
        <taxon>Rodentia</taxon>
        <taxon>Sciuromorpha</taxon>
        <taxon>Sciuridae</taxon>
        <taxon>Xerinae</taxon>
        <taxon>Marmotini</taxon>
        <taxon>Marmota</taxon>
    </lineage>
</organism>
<gene>
    <name evidence="2" type="ORF">GHT09_004465</name>
    <name evidence="3" type="ORF">MONAX_5E026043</name>
</gene>
<evidence type="ECO:0000313" key="2">
    <source>
        <dbReference type="EMBL" id="KAF7484072.1"/>
    </source>
</evidence>
<dbReference type="Proteomes" id="UP000662637">
    <property type="component" value="Unassembled WGS sequence"/>
</dbReference>